<dbReference type="PANTHER" id="PTHR11592">
    <property type="entry name" value="GLUTATHIONE PEROXIDASE"/>
    <property type="match status" value="1"/>
</dbReference>
<name>A0ABX1VCS0_9PLAN</name>
<dbReference type="RefSeq" id="WP_349771125.1">
    <property type="nucleotide sequence ID" value="NZ_WTPX01000025.1"/>
</dbReference>
<dbReference type="PANTHER" id="PTHR11592:SF78">
    <property type="entry name" value="GLUTATHIONE PEROXIDASE"/>
    <property type="match status" value="1"/>
</dbReference>
<dbReference type="PROSITE" id="PS00460">
    <property type="entry name" value="GLUTATHIONE_PEROXID_1"/>
    <property type="match status" value="1"/>
</dbReference>
<reference evidence="7 8" key="1">
    <citation type="journal article" date="2020" name="Syst. Appl. Microbiol.">
        <title>Alienimonas chondri sp. nov., a novel planctomycete isolated from the biofilm of the red alga Chondrus crispus.</title>
        <authorList>
            <person name="Vitorino I."/>
            <person name="Albuquerque L."/>
            <person name="Wiegand S."/>
            <person name="Kallscheuer N."/>
            <person name="da Costa M.S."/>
            <person name="Lobo-da-Cunha A."/>
            <person name="Jogler C."/>
            <person name="Lage O.M."/>
        </authorList>
    </citation>
    <scope>NUCLEOTIDE SEQUENCE [LARGE SCALE GENOMIC DNA]</scope>
    <source>
        <strain evidence="7 8">LzC2</strain>
    </source>
</reference>
<evidence type="ECO:0000256" key="1">
    <source>
        <dbReference type="ARBA" id="ARBA00006926"/>
    </source>
</evidence>
<evidence type="ECO:0000256" key="4">
    <source>
        <dbReference type="RuleBase" id="RU000499"/>
    </source>
</evidence>
<dbReference type="Proteomes" id="UP000609651">
    <property type="component" value="Unassembled WGS sequence"/>
</dbReference>
<gene>
    <name evidence="7" type="ORF">LzC2_11660</name>
</gene>
<evidence type="ECO:0000313" key="8">
    <source>
        <dbReference type="Proteomes" id="UP000609651"/>
    </source>
</evidence>
<feature type="signal peptide" evidence="5">
    <location>
        <begin position="1"/>
        <end position="34"/>
    </location>
</feature>
<keyword evidence="2 4" id="KW-0575">Peroxidase</keyword>
<comment type="similarity">
    <text evidence="1 4">Belongs to the glutathione peroxidase family.</text>
</comment>
<dbReference type="InterPro" id="IPR029760">
    <property type="entry name" value="GPX_CS"/>
</dbReference>
<keyword evidence="8" id="KW-1185">Reference proteome</keyword>
<dbReference type="PROSITE" id="PS51352">
    <property type="entry name" value="THIOREDOXIN_2"/>
    <property type="match status" value="1"/>
</dbReference>
<dbReference type="PRINTS" id="PR01011">
    <property type="entry name" value="GLUTPROXDASE"/>
</dbReference>
<dbReference type="EMBL" id="WTPX01000025">
    <property type="protein sequence ID" value="NNJ25103.1"/>
    <property type="molecule type" value="Genomic_DNA"/>
</dbReference>
<dbReference type="InterPro" id="IPR036249">
    <property type="entry name" value="Thioredoxin-like_sf"/>
</dbReference>
<evidence type="ECO:0000256" key="5">
    <source>
        <dbReference type="SAM" id="SignalP"/>
    </source>
</evidence>
<protein>
    <recommendedName>
        <fullName evidence="4">Glutathione peroxidase</fullName>
    </recommendedName>
</protein>
<dbReference type="PROSITE" id="PS51355">
    <property type="entry name" value="GLUTATHIONE_PEROXID_3"/>
    <property type="match status" value="1"/>
</dbReference>
<evidence type="ECO:0000256" key="3">
    <source>
        <dbReference type="ARBA" id="ARBA00023002"/>
    </source>
</evidence>
<accession>A0ABX1VCS0</accession>
<dbReference type="InterPro" id="IPR013766">
    <property type="entry name" value="Thioredoxin_domain"/>
</dbReference>
<dbReference type="PROSITE" id="PS00763">
    <property type="entry name" value="GLUTATHIONE_PEROXID_2"/>
    <property type="match status" value="1"/>
</dbReference>
<evidence type="ECO:0000259" key="6">
    <source>
        <dbReference type="PROSITE" id="PS51352"/>
    </source>
</evidence>
<dbReference type="InterPro" id="IPR029759">
    <property type="entry name" value="GPX_AS"/>
</dbReference>
<keyword evidence="3 4" id="KW-0560">Oxidoreductase</keyword>
<dbReference type="InterPro" id="IPR000889">
    <property type="entry name" value="Glutathione_peroxidase"/>
</dbReference>
<dbReference type="CDD" id="cd00340">
    <property type="entry name" value="GSH_Peroxidase"/>
    <property type="match status" value="1"/>
</dbReference>
<comment type="caution">
    <text evidence="7">The sequence shown here is derived from an EMBL/GenBank/DDBJ whole genome shotgun (WGS) entry which is preliminary data.</text>
</comment>
<proteinExistence type="inferred from homology"/>
<keyword evidence="5" id="KW-0732">Signal</keyword>
<dbReference type="SUPFAM" id="SSF52833">
    <property type="entry name" value="Thioredoxin-like"/>
    <property type="match status" value="1"/>
</dbReference>
<dbReference type="Pfam" id="PF00255">
    <property type="entry name" value="GSHPx"/>
    <property type="match status" value="1"/>
</dbReference>
<dbReference type="Gene3D" id="3.40.30.10">
    <property type="entry name" value="Glutaredoxin"/>
    <property type="match status" value="1"/>
</dbReference>
<sequence length="220" mass="23536">MLCCPAARRSLFAGLVCAVGLTAAGAVFVQSAPAADPQHTDQKLDTVLDHTVQNLDGAEVDLAQYRGKVVLIVNVASQCGFTKQYKPLQKVHERYSDEGLVILGFPCNQFGGQEPGAPAEIAAFCEKNYGVEFPLMGKIEVKGDGASPLYEELTAEGTTDDAGPVKWNFEKFLVGRDGKVIGRFRSQVSPDSKQMLTAIRQALKEKAPAADADTETASAE</sequence>
<feature type="chain" id="PRO_5046050328" description="Glutathione peroxidase" evidence="5">
    <location>
        <begin position="35"/>
        <end position="220"/>
    </location>
</feature>
<evidence type="ECO:0000313" key="7">
    <source>
        <dbReference type="EMBL" id="NNJ25103.1"/>
    </source>
</evidence>
<evidence type="ECO:0000256" key="2">
    <source>
        <dbReference type="ARBA" id="ARBA00022559"/>
    </source>
</evidence>
<organism evidence="7 8">
    <name type="scientific">Alienimonas chondri</name>
    <dbReference type="NCBI Taxonomy" id="2681879"/>
    <lineage>
        <taxon>Bacteria</taxon>
        <taxon>Pseudomonadati</taxon>
        <taxon>Planctomycetota</taxon>
        <taxon>Planctomycetia</taxon>
        <taxon>Planctomycetales</taxon>
        <taxon>Planctomycetaceae</taxon>
        <taxon>Alienimonas</taxon>
    </lineage>
</organism>
<feature type="domain" description="Thioredoxin" evidence="6">
    <location>
        <begin position="41"/>
        <end position="204"/>
    </location>
</feature>